<reference evidence="2 3" key="1">
    <citation type="journal article" date="2018" name="Sci. Rep.">
        <title>Comparative genomics provides insights into the lifestyle and reveals functional heterogeneity of dark septate endophytic fungi.</title>
        <authorList>
            <person name="Knapp D.G."/>
            <person name="Nemeth J.B."/>
            <person name="Barry K."/>
            <person name="Hainaut M."/>
            <person name="Henrissat B."/>
            <person name="Johnson J."/>
            <person name="Kuo A."/>
            <person name="Lim J.H.P."/>
            <person name="Lipzen A."/>
            <person name="Nolan M."/>
            <person name="Ohm R.A."/>
            <person name="Tamas L."/>
            <person name="Grigoriev I.V."/>
            <person name="Spatafora J.W."/>
            <person name="Nagy L.G."/>
            <person name="Kovacs G.M."/>
        </authorList>
    </citation>
    <scope>NUCLEOTIDE SEQUENCE [LARGE SCALE GENOMIC DNA]</scope>
    <source>
        <strain evidence="2 3">DSE2036</strain>
    </source>
</reference>
<evidence type="ECO:0000256" key="1">
    <source>
        <dbReference type="SAM" id="MobiDB-lite"/>
    </source>
</evidence>
<accession>A0A2V1ECT2</accession>
<protein>
    <submittedName>
        <fullName evidence="2">Uncharacterized protein</fullName>
    </submittedName>
</protein>
<gene>
    <name evidence="2" type="ORF">DM02DRAFT_1350</name>
</gene>
<sequence>MRKTPSIRQGNRIRSCVNCPALVCPALPRPPHPLILGVVPATASLTFPHSKPGPGPMTGDATSMTSSSHSSLRQKFTQQGTLSHPTDG</sequence>
<dbReference type="Proteomes" id="UP000244855">
    <property type="component" value="Unassembled WGS sequence"/>
</dbReference>
<name>A0A2V1ECT2_9PLEO</name>
<dbReference type="AlphaFoldDB" id="A0A2V1ECT2"/>
<keyword evidence="3" id="KW-1185">Reference proteome</keyword>
<feature type="compositionally biased region" description="Polar residues" evidence="1">
    <location>
        <begin position="73"/>
        <end position="88"/>
    </location>
</feature>
<dbReference type="EMBL" id="KZ805300">
    <property type="protein sequence ID" value="PVI08343.1"/>
    <property type="molecule type" value="Genomic_DNA"/>
</dbReference>
<feature type="compositionally biased region" description="Low complexity" evidence="1">
    <location>
        <begin position="62"/>
        <end position="71"/>
    </location>
</feature>
<evidence type="ECO:0000313" key="2">
    <source>
        <dbReference type="EMBL" id="PVI08343.1"/>
    </source>
</evidence>
<evidence type="ECO:0000313" key="3">
    <source>
        <dbReference type="Proteomes" id="UP000244855"/>
    </source>
</evidence>
<organism evidence="2 3">
    <name type="scientific">Periconia macrospinosa</name>
    <dbReference type="NCBI Taxonomy" id="97972"/>
    <lineage>
        <taxon>Eukaryota</taxon>
        <taxon>Fungi</taxon>
        <taxon>Dikarya</taxon>
        <taxon>Ascomycota</taxon>
        <taxon>Pezizomycotina</taxon>
        <taxon>Dothideomycetes</taxon>
        <taxon>Pleosporomycetidae</taxon>
        <taxon>Pleosporales</taxon>
        <taxon>Massarineae</taxon>
        <taxon>Periconiaceae</taxon>
        <taxon>Periconia</taxon>
    </lineage>
</organism>
<proteinExistence type="predicted"/>
<feature type="region of interest" description="Disordered" evidence="1">
    <location>
        <begin position="47"/>
        <end position="88"/>
    </location>
</feature>